<evidence type="ECO:0000313" key="3">
    <source>
        <dbReference type="EMBL" id="MBC5650791.1"/>
    </source>
</evidence>
<dbReference type="AlphaFoldDB" id="A0A8I0AIM3"/>
<evidence type="ECO:0008006" key="5">
    <source>
        <dbReference type="Google" id="ProtNLM"/>
    </source>
</evidence>
<keyword evidence="2" id="KW-0812">Transmembrane</keyword>
<name>A0A8I0AIM3_9FIRM</name>
<evidence type="ECO:0000256" key="2">
    <source>
        <dbReference type="SAM" id="Phobius"/>
    </source>
</evidence>
<organism evidence="3 4">
    <name type="scientific">Blautia segnis</name>
    <dbReference type="NCBI Taxonomy" id="2763030"/>
    <lineage>
        <taxon>Bacteria</taxon>
        <taxon>Bacillati</taxon>
        <taxon>Bacillota</taxon>
        <taxon>Clostridia</taxon>
        <taxon>Lachnospirales</taxon>
        <taxon>Lachnospiraceae</taxon>
        <taxon>Blautia</taxon>
    </lineage>
</organism>
<feature type="transmembrane region" description="Helical" evidence="2">
    <location>
        <begin position="115"/>
        <end position="132"/>
    </location>
</feature>
<accession>A0A8I0AIM3</accession>
<feature type="transmembrane region" description="Helical" evidence="2">
    <location>
        <begin position="72"/>
        <end position="94"/>
    </location>
</feature>
<evidence type="ECO:0000313" key="4">
    <source>
        <dbReference type="Proteomes" id="UP000652847"/>
    </source>
</evidence>
<sequence length="298" mass="34215">MWDLAINGVDFYHIANWFYIYSFLGWLWETCYVSVRKGKLINRGFINGPLCTIYGCGALAVYLILLPVSENLLLLFVGGIVVATALEYVTAVLMENIFHTSWWDYSDKKFNFQGRICLGCSLGWGLFTVGLFRVLHPVVSDFVELYSRRTGEIAVCVITVVYIVDFAFSAAAAFHIHERIPAWEQALDQMRVELLVQAREKMENLEESSGLSREKIKQQLGDKLGRLDDIALIKELEEKRSVMMTDISEELQKRKEAMAGKVSHNMQRFVKAYPNLNRGYKIHKKYGFGKRKKDADQK</sequence>
<dbReference type="InterPro" id="IPR010540">
    <property type="entry name" value="CmpB_TMEM229"/>
</dbReference>
<protein>
    <recommendedName>
        <fullName evidence="5">ABC transporter permease</fullName>
    </recommendedName>
</protein>
<keyword evidence="4" id="KW-1185">Reference proteome</keyword>
<keyword evidence="2" id="KW-1133">Transmembrane helix</keyword>
<dbReference type="Proteomes" id="UP000652847">
    <property type="component" value="Unassembled WGS sequence"/>
</dbReference>
<feature type="transmembrane region" description="Helical" evidence="2">
    <location>
        <begin position="45"/>
        <end position="66"/>
    </location>
</feature>
<proteinExistence type="predicted"/>
<dbReference type="Pfam" id="PF06541">
    <property type="entry name" value="ABC_trans_CmpB"/>
    <property type="match status" value="1"/>
</dbReference>
<feature type="coiled-coil region" evidence="1">
    <location>
        <begin position="195"/>
        <end position="253"/>
    </location>
</feature>
<feature type="transmembrane region" description="Helical" evidence="2">
    <location>
        <begin position="152"/>
        <end position="174"/>
    </location>
</feature>
<evidence type="ECO:0000256" key="1">
    <source>
        <dbReference type="SAM" id="Coils"/>
    </source>
</evidence>
<dbReference type="EMBL" id="JACOOT010000014">
    <property type="protein sequence ID" value="MBC5650791.1"/>
    <property type="molecule type" value="Genomic_DNA"/>
</dbReference>
<keyword evidence="1" id="KW-0175">Coiled coil</keyword>
<gene>
    <name evidence="3" type="ORF">H8S54_06615</name>
</gene>
<feature type="transmembrane region" description="Helical" evidence="2">
    <location>
        <begin position="12"/>
        <end position="33"/>
    </location>
</feature>
<comment type="caution">
    <text evidence="3">The sequence shown here is derived from an EMBL/GenBank/DDBJ whole genome shotgun (WGS) entry which is preliminary data.</text>
</comment>
<reference evidence="3 4" key="1">
    <citation type="submission" date="2020-08" db="EMBL/GenBank/DDBJ databases">
        <title>Genome public.</title>
        <authorList>
            <person name="Liu C."/>
            <person name="Sun Q."/>
        </authorList>
    </citation>
    <scope>NUCLEOTIDE SEQUENCE [LARGE SCALE GENOMIC DNA]</scope>
    <source>
        <strain evidence="3 4">BX17</strain>
    </source>
</reference>
<keyword evidence="2" id="KW-0472">Membrane</keyword>
<dbReference type="RefSeq" id="WP_021925530.1">
    <property type="nucleotide sequence ID" value="NZ_JACOOT010000014.1"/>
</dbReference>